<proteinExistence type="predicted"/>
<dbReference type="Proteomes" id="UP000015104">
    <property type="component" value="Unassembled WGS sequence"/>
</dbReference>
<keyword evidence="3" id="KW-1185">Reference proteome</keyword>
<sequence>MVTSKVSYLDGLWLMVGIVCCIFGKLNCC</sequence>
<dbReference type="EnsemblMetazoa" id="tetur01g00250.1">
    <property type="protein sequence ID" value="tetur01g00250.1"/>
    <property type="gene ID" value="tetur01g00250"/>
</dbReference>
<protein>
    <submittedName>
        <fullName evidence="2">Uncharacterized protein</fullName>
    </submittedName>
</protein>
<name>T1JPN6_TETUR</name>
<reference evidence="2" key="2">
    <citation type="submission" date="2015-06" db="UniProtKB">
        <authorList>
            <consortium name="EnsemblMetazoa"/>
        </authorList>
    </citation>
    <scope>IDENTIFICATION</scope>
</reference>
<dbReference type="HOGENOM" id="CLU_3410980_0_0_1"/>
<organism evidence="2 3">
    <name type="scientific">Tetranychus urticae</name>
    <name type="common">Two-spotted spider mite</name>
    <dbReference type="NCBI Taxonomy" id="32264"/>
    <lineage>
        <taxon>Eukaryota</taxon>
        <taxon>Metazoa</taxon>
        <taxon>Ecdysozoa</taxon>
        <taxon>Arthropoda</taxon>
        <taxon>Chelicerata</taxon>
        <taxon>Arachnida</taxon>
        <taxon>Acari</taxon>
        <taxon>Acariformes</taxon>
        <taxon>Trombidiformes</taxon>
        <taxon>Prostigmata</taxon>
        <taxon>Eleutherengona</taxon>
        <taxon>Raphignathae</taxon>
        <taxon>Tetranychoidea</taxon>
        <taxon>Tetranychidae</taxon>
        <taxon>Tetranychus</taxon>
    </lineage>
</organism>
<keyword evidence="1" id="KW-0472">Membrane</keyword>
<evidence type="ECO:0000313" key="3">
    <source>
        <dbReference type="Proteomes" id="UP000015104"/>
    </source>
</evidence>
<evidence type="ECO:0000313" key="2">
    <source>
        <dbReference type="EnsemblMetazoa" id="tetur01g00250.1"/>
    </source>
</evidence>
<keyword evidence="1" id="KW-0812">Transmembrane</keyword>
<dbReference type="EMBL" id="CAEY01000428">
    <property type="status" value="NOT_ANNOTATED_CDS"/>
    <property type="molecule type" value="Genomic_DNA"/>
</dbReference>
<keyword evidence="1" id="KW-1133">Transmembrane helix</keyword>
<evidence type="ECO:0000256" key="1">
    <source>
        <dbReference type="SAM" id="Phobius"/>
    </source>
</evidence>
<reference evidence="3" key="1">
    <citation type="submission" date="2011-08" db="EMBL/GenBank/DDBJ databases">
        <authorList>
            <person name="Rombauts S."/>
        </authorList>
    </citation>
    <scope>NUCLEOTIDE SEQUENCE</scope>
    <source>
        <strain evidence="3">London</strain>
    </source>
</reference>
<dbReference type="AlphaFoldDB" id="T1JPN6"/>
<accession>T1JPN6</accession>
<feature type="transmembrane region" description="Helical" evidence="1">
    <location>
        <begin position="6"/>
        <end position="26"/>
    </location>
</feature>